<feature type="repeat" description="RCC1" evidence="7">
    <location>
        <begin position="262"/>
        <end position="313"/>
    </location>
</feature>
<organism evidence="9">
    <name type="scientific">Phlebotomus kandelakii</name>
    <dbReference type="NCBI Taxonomy" id="1109342"/>
    <lineage>
        <taxon>Eukaryota</taxon>
        <taxon>Metazoa</taxon>
        <taxon>Ecdysozoa</taxon>
        <taxon>Arthropoda</taxon>
        <taxon>Hexapoda</taxon>
        <taxon>Insecta</taxon>
        <taxon>Pterygota</taxon>
        <taxon>Neoptera</taxon>
        <taxon>Endopterygota</taxon>
        <taxon>Diptera</taxon>
        <taxon>Nematocera</taxon>
        <taxon>Psychodoidea</taxon>
        <taxon>Psychodidae</taxon>
        <taxon>Phlebotomus</taxon>
        <taxon>Larroussius</taxon>
    </lineage>
</organism>
<dbReference type="AlphaFoldDB" id="A0A6B2EBR4"/>
<evidence type="ECO:0000256" key="4">
    <source>
        <dbReference type="ARBA" id="ARBA00022737"/>
    </source>
</evidence>
<dbReference type="SMART" id="SM00119">
    <property type="entry name" value="HECTc"/>
    <property type="match status" value="1"/>
</dbReference>
<evidence type="ECO:0000256" key="7">
    <source>
        <dbReference type="PROSITE-ProRule" id="PRU00235"/>
    </source>
</evidence>
<dbReference type="PROSITE" id="PS50012">
    <property type="entry name" value="RCC1_3"/>
    <property type="match status" value="7"/>
</dbReference>
<dbReference type="InterPro" id="IPR000569">
    <property type="entry name" value="HECT_dom"/>
</dbReference>
<dbReference type="Gene3D" id="3.90.1750.10">
    <property type="entry name" value="Hect, E3 ligase catalytic domains"/>
    <property type="match status" value="1"/>
</dbReference>
<dbReference type="InterPro" id="IPR058923">
    <property type="entry name" value="RCC1-like_dom"/>
</dbReference>
<evidence type="ECO:0000256" key="3">
    <source>
        <dbReference type="ARBA" id="ARBA00022679"/>
    </source>
</evidence>
<evidence type="ECO:0000259" key="8">
    <source>
        <dbReference type="PROSITE" id="PS50237"/>
    </source>
</evidence>
<feature type="repeat" description="RCC1" evidence="7">
    <location>
        <begin position="210"/>
        <end position="261"/>
    </location>
</feature>
<dbReference type="Pfam" id="PF25390">
    <property type="entry name" value="WD40_RLD"/>
    <property type="match status" value="1"/>
</dbReference>
<sequence length="1053" mass="118503">MATYGWGSTVNGELGVGGIEEDIILTPREIHWVGGAELEQAACGTSHTLLLTSQGKVYSCGSNDYGQLGHDLSRKRPQFISSLENYTITELCSGATHSMALNEWGQVFTWGSDMHGQLGNEMGSIQPTPRIVRSLSTKHVVQIVSGHFHCLALTNSGEIYAWGANNFGQLGIGPGADKVSKPVLVEALSGIPIAFICCGSNHSFALSTSGAVFAWGKNHCGQLGLNDDCHHAYPQQIRGLRSLGVRNVACGDDFSVFLTADGRVFTCGLGTSGQLGHGANNNEITPRMVLELAGSTITQVSCGRKHTLAFVPSRGRVYGFGLGHSGQLGMAKPRNVSVPQVVSGPWISSTGQAISDGDEGGIGGPSMKVRRIFSGGDHCLVSVVDKSSNIPSYDSRIYDTKTQICQLSLELASSFSDLSKDSNVDLDVISILEVIFKSQACLNASFLKESEEHTPCTSKNHGVDIAIAENAFEYIRKIENESIKNLIWESITTDLIQSLKAKPPDVETLRIYLILPLYHEFINSKNYLKLHTPFCQAILRLSEWPSRIVHRWWSEQSVEYFERLVECFKGVVTYIVNFQCRRYREDASSRLVIGYEKNLHLALNLMLNLFVSNHKYRTEKVPYDVFYVSELHETVDIQKDYLMWLNDKDSAAFHLCSYPFIFDVAAKTLLLQSDQRIQMHNAMQNATAEVFMQMMSGGPTLVNPFLALNVTRENLVQDTIHELSRYSANEFKRPLRVKFRGEEAEDAGGVQKEFFMLLLKEILDPKYGMFKEYEDSRLIWFSSASFESVNMYMLIGILCGLAIYNFTIIDLPFPLVLYRKILQEMVDLSDLRDLMPTVAKSFEDMLQYQENDFEEVFLVTFSITENVYGEQRTVDLKPNGRNIFVTQETKQEFVDLYIDYVFNESVKSHFEGFDMGFQKVCGGRILHLFSSRELMAMVVGNENYDWFALQETAEYRNGYSSSDQTVQWFWEVFHELTLNDKKNFLLFLTGSSRIPIQGMKAIKIYIQPTPDDRFLPVAHTCFNLLDLPHYKTKEKLKYKLLQAIQQTQGFSLV</sequence>
<dbReference type="SUPFAM" id="SSF56204">
    <property type="entry name" value="Hect, E3 ligase catalytic domain"/>
    <property type="match status" value="1"/>
</dbReference>
<dbReference type="GO" id="GO:0005737">
    <property type="term" value="C:cytoplasm"/>
    <property type="evidence" value="ECO:0007669"/>
    <property type="project" value="UniProtKB-SubCell"/>
</dbReference>
<feature type="domain" description="HECT" evidence="8">
    <location>
        <begin position="727"/>
        <end position="1053"/>
    </location>
</feature>
<evidence type="ECO:0000256" key="1">
    <source>
        <dbReference type="ARBA" id="ARBA00004496"/>
    </source>
</evidence>
<dbReference type="FunFam" id="3.30.2410.10:FF:000003">
    <property type="entry name" value="probable E3 ubiquitin-protein ligase HERC4 isoform X1"/>
    <property type="match status" value="1"/>
</dbReference>
<dbReference type="PANTHER" id="PTHR45622">
    <property type="entry name" value="UBIQUITIN-PROTEIN LIGASE E3A-RELATED"/>
    <property type="match status" value="1"/>
</dbReference>
<reference evidence="9" key="1">
    <citation type="submission" date="2019-10" db="EMBL/GenBank/DDBJ databases">
        <title>Short sand fly seasons in Tbilisi, Georgia, hinder development of host immunity to saliva of the visceral leishmaniasis vector Phlebotomus kandelakii.</title>
        <authorList>
            <person name="Oliveira F."/>
            <person name="Giorgobiani E."/>
            <person name="Guimaraes-Costa A.B."/>
            <person name="Abdeladhim M."/>
            <person name="Oristian J."/>
            <person name="Tskhvaradze L."/>
            <person name="Tsertsvadze N."/>
            <person name="Zakalashvili M."/>
            <person name="Valenzuela J.G."/>
            <person name="Kamhawi S."/>
        </authorList>
    </citation>
    <scope>NUCLEOTIDE SEQUENCE</scope>
    <source>
        <strain evidence="9">Wild-capture in Tbilisi</strain>
        <tissue evidence="9">Salivary glands</tissue>
    </source>
</reference>
<keyword evidence="4" id="KW-0677">Repeat</keyword>
<dbReference type="Gene3D" id="2.130.10.30">
    <property type="entry name" value="Regulator of chromosome condensation 1/beta-lactamase-inhibitor protein II"/>
    <property type="match status" value="3"/>
</dbReference>
<evidence type="ECO:0000256" key="5">
    <source>
        <dbReference type="ARBA" id="ARBA00022786"/>
    </source>
</evidence>
<feature type="repeat" description="RCC1" evidence="7">
    <location>
        <begin position="105"/>
        <end position="156"/>
    </location>
</feature>
<feature type="active site" description="Glycyl thioester intermediate" evidence="6">
    <location>
        <position position="1021"/>
    </location>
</feature>
<evidence type="ECO:0000256" key="6">
    <source>
        <dbReference type="PROSITE-ProRule" id="PRU00104"/>
    </source>
</evidence>
<dbReference type="InterPro" id="IPR000408">
    <property type="entry name" value="Reg_chr_condens"/>
</dbReference>
<accession>A0A6B2EBR4</accession>
<feature type="repeat" description="RCC1" evidence="7">
    <location>
        <begin position="1"/>
        <end position="54"/>
    </location>
</feature>
<dbReference type="Gene3D" id="3.30.2160.10">
    <property type="entry name" value="Hect, E3 ligase catalytic domain"/>
    <property type="match status" value="1"/>
</dbReference>
<dbReference type="Gene3D" id="3.30.2410.10">
    <property type="entry name" value="Hect, E3 ligase catalytic domain"/>
    <property type="match status" value="1"/>
</dbReference>
<dbReference type="EMBL" id="GIFK01002020">
    <property type="protein sequence ID" value="NBJ59723.1"/>
    <property type="molecule type" value="Transcribed_RNA"/>
</dbReference>
<dbReference type="InterPro" id="IPR035983">
    <property type="entry name" value="Hect_E3_ubiquitin_ligase"/>
</dbReference>
<dbReference type="PROSITE" id="PS00626">
    <property type="entry name" value="RCC1_2"/>
    <property type="match status" value="2"/>
</dbReference>
<feature type="repeat" description="RCC1" evidence="7">
    <location>
        <begin position="315"/>
        <end position="385"/>
    </location>
</feature>
<dbReference type="SUPFAM" id="SSF50985">
    <property type="entry name" value="RCC1/BLIP-II"/>
    <property type="match status" value="1"/>
</dbReference>
<dbReference type="PANTHER" id="PTHR45622:SF76">
    <property type="entry name" value="HECT AND RLD DOMAIN CONTAINING E3 UBIQUITIN LIGASE 4, ISOFORM C"/>
    <property type="match status" value="1"/>
</dbReference>
<keyword evidence="5 6" id="KW-0833">Ubl conjugation pathway</keyword>
<comment type="subcellular location">
    <subcellularLocation>
        <location evidence="1">Cytoplasm</location>
    </subcellularLocation>
</comment>
<dbReference type="PROSITE" id="PS50237">
    <property type="entry name" value="HECT"/>
    <property type="match status" value="1"/>
</dbReference>
<evidence type="ECO:0000313" key="9">
    <source>
        <dbReference type="EMBL" id="NBJ59723.1"/>
    </source>
</evidence>
<dbReference type="Pfam" id="PF00632">
    <property type="entry name" value="HECT"/>
    <property type="match status" value="1"/>
</dbReference>
<dbReference type="InterPro" id="IPR051709">
    <property type="entry name" value="Ub-ligase/GTPase-reg"/>
</dbReference>
<dbReference type="GO" id="GO:0004842">
    <property type="term" value="F:ubiquitin-protein transferase activity"/>
    <property type="evidence" value="ECO:0007669"/>
    <property type="project" value="InterPro"/>
</dbReference>
<proteinExistence type="predicted"/>
<dbReference type="FunFam" id="3.30.2160.10:FF:000004">
    <property type="entry name" value="probable E3 ubiquitin-protein ligase HERC4 isoform X1"/>
    <property type="match status" value="1"/>
</dbReference>
<protein>
    <submittedName>
        <fullName evidence="9">Putative hect e3 ubiquitin ligase</fullName>
    </submittedName>
</protein>
<dbReference type="PRINTS" id="PR00633">
    <property type="entry name" value="RCCNDNSATION"/>
</dbReference>
<feature type="repeat" description="RCC1" evidence="7">
    <location>
        <begin position="55"/>
        <end position="104"/>
    </location>
</feature>
<name>A0A6B2EBR4_9DIPT</name>
<evidence type="ECO:0000256" key="2">
    <source>
        <dbReference type="ARBA" id="ARBA00022490"/>
    </source>
</evidence>
<feature type="repeat" description="RCC1" evidence="7">
    <location>
        <begin position="157"/>
        <end position="209"/>
    </location>
</feature>
<keyword evidence="3" id="KW-0808">Transferase</keyword>
<keyword evidence="2" id="KW-0963">Cytoplasm</keyword>
<dbReference type="GO" id="GO:0009966">
    <property type="term" value="P:regulation of signal transduction"/>
    <property type="evidence" value="ECO:0007669"/>
    <property type="project" value="UniProtKB-ARBA"/>
</dbReference>
<dbReference type="InterPro" id="IPR009091">
    <property type="entry name" value="RCC1/BLIP-II"/>
</dbReference>
<dbReference type="CDD" id="cd00078">
    <property type="entry name" value="HECTc"/>
    <property type="match status" value="1"/>
</dbReference>